<evidence type="ECO:0000256" key="9">
    <source>
        <dbReference type="ARBA" id="ARBA00023136"/>
    </source>
</evidence>
<keyword evidence="10" id="KW-1006">Bacterial flagellum protein export</keyword>
<dbReference type="InterPro" id="IPR012823">
    <property type="entry name" value="Flagell_FliJ"/>
</dbReference>
<proteinExistence type="inferred from homology"/>
<evidence type="ECO:0000256" key="1">
    <source>
        <dbReference type="ARBA" id="ARBA00004413"/>
    </source>
</evidence>
<dbReference type="GO" id="GO:0006935">
    <property type="term" value="P:chemotaxis"/>
    <property type="evidence" value="ECO:0007669"/>
    <property type="project" value="UniProtKB-KW"/>
</dbReference>
<comment type="subcellular location">
    <subcellularLocation>
        <location evidence="1">Cell membrane</location>
        <topology evidence="1">Peripheral membrane protein</topology>
        <orientation evidence="1">Cytoplasmic side</orientation>
    </subcellularLocation>
</comment>
<keyword evidence="12" id="KW-0969">Cilium</keyword>
<keyword evidence="4" id="KW-0813">Transport</keyword>
<reference evidence="12" key="1">
    <citation type="journal article" date="2021" name="PeerJ">
        <title>Extensive microbial diversity within the chicken gut microbiome revealed by metagenomics and culture.</title>
        <authorList>
            <person name="Gilroy R."/>
            <person name="Ravi A."/>
            <person name="Getino M."/>
            <person name="Pursley I."/>
            <person name="Horton D.L."/>
            <person name="Alikhan N.F."/>
            <person name="Baker D."/>
            <person name="Gharbi K."/>
            <person name="Hall N."/>
            <person name="Watson M."/>
            <person name="Adriaenssens E.M."/>
            <person name="Foster-Nyarko E."/>
            <person name="Jarju S."/>
            <person name="Secka A."/>
            <person name="Antonio M."/>
            <person name="Oren A."/>
            <person name="Chaudhuri R.R."/>
            <person name="La Ragione R."/>
            <person name="Hildebrand F."/>
            <person name="Pallen M.J."/>
        </authorList>
    </citation>
    <scope>NUCLEOTIDE SEQUENCE</scope>
    <source>
        <strain evidence="12">5032</strain>
    </source>
</reference>
<keyword evidence="12" id="KW-0282">Flagellum</keyword>
<evidence type="ECO:0000256" key="8">
    <source>
        <dbReference type="ARBA" id="ARBA00022927"/>
    </source>
</evidence>
<accession>A0A9D2HPB2</accession>
<dbReference type="GO" id="GO:0009288">
    <property type="term" value="C:bacterial-type flagellum"/>
    <property type="evidence" value="ECO:0007669"/>
    <property type="project" value="InterPro"/>
</dbReference>
<dbReference type="GO" id="GO:0015031">
    <property type="term" value="P:protein transport"/>
    <property type="evidence" value="ECO:0007669"/>
    <property type="project" value="UniProtKB-KW"/>
</dbReference>
<keyword evidence="7" id="KW-1005">Bacterial flagellum biogenesis</keyword>
<keyword evidence="11" id="KW-0175">Coiled coil</keyword>
<reference evidence="12" key="2">
    <citation type="submission" date="2021-04" db="EMBL/GenBank/DDBJ databases">
        <authorList>
            <person name="Gilroy R."/>
        </authorList>
    </citation>
    <scope>NUCLEOTIDE SEQUENCE</scope>
    <source>
        <strain evidence="12">5032</strain>
    </source>
</reference>
<dbReference type="Gene3D" id="1.10.287.1700">
    <property type="match status" value="1"/>
</dbReference>
<dbReference type="Proteomes" id="UP000823821">
    <property type="component" value="Unassembled WGS sequence"/>
</dbReference>
<comment type="similarity">
    <text evidence="2">Belongs to the FliJ family.</text>
</comment>
<keyword evidence="9" id="KW-0472">Membrane</keyword>
<protein>
    <recommendedName>
        <fullName evidence="3">Flagellar FliJ protein</fullName>
    </recommendedName>
</protein>
<keyword evidence="12" id="KW-0966">Cell projection</keyword>
<name>A0A9D2HPB2_9BACT</name>
<organism evidence="12 13">
    <name type="scientific">Candidatus Desulfovibrio intestinavium</name>
    <dbReference type="NCBI Taxonomy" id="2838534"/>
    <lineage>
        <taxon>Bacteria</taxon>
        <taxon>Pseudomonadati</taxon>
        <taxon>Thermodesulfobacteriota</taxon>
        <taxon>Desulfovibrionia</taxon>
        <taxon>Desulfovibrionales</taxon>
        <taxon>Desulfovibrionaceae</taxon>
        <taxon>Desulfovibrio</taxon>
    </lineage>
</organism>
<evidence type="ECO:0000256" key="5">
    <source>
        <dbReference type="ARBA" id="ARBA00022475"/>
    </source>
</evidence>
<dbReference type="NCBIfam" id="TIGR02473">
    <property type="entry name" value="flagell_FliJ"/>
    <property type="match status" value="1"/>
</dbReference>
<dbReference type="EMBL" id="DWZD01000043">
    <property type="protein sequence ID" value="HJA79429.1"/>
    <property type="molecule type" value="Genomic_DNA"/>
</dbReference>
<evidence type="ECO:0000313" key="13">
    <source>
        <dbReference type="Proteomes" id="UP000823821"/>
    </source>
</evidence>
<dbReference type="GO" id="GO:0044781">
    <property type="term" value="P:bacterial-type flagellum organization"/>
    <property type="evidence" value="ECO:0007669"/>
    <property type="project" value="UniProtKB-KW"/>
</dbReference>
<dbReference type="Pfam" id="PF02050">
    <property type="entry name" value="FliJ"/>
    <property type="match status" value="1"/>
</dbReference>
<dbReference type="AlphaFoldDB" id="A0A9D2HPB2"/>
<keyword evidence="8" id="KW-0653">Protein transport</keyword>
<evidence type="ECO:0000256" key="6">
    <source>
        <dbReference type="ARBA" id="ARBA00022500"/>
    </source>
</evidence>
<comment type="caution">
    <text evidence="12">The sequence shown here is derived from an EMBL/GenBank/DDBJ whole genome shotgun (WGS) entry which is preliminary data.</text>
</comment>
<dbReference type="GO" id="GO:0005886">
    <property type="term" value="C:plasma membrane"/>
    <property type="evidence" value="ECO:0007669"/>
    <property type="project" value="UniProtKB-SubCell"/>
</dbReference>
<evidence type="ECO:0000256" key="2">
    <source>
        <dbReference type="ARBA" id="ARBA00010004"/>
    </source>
</evidence>
<evidence type="ECO:0000256" key="11">
    <source>
        <dbReference type="SAM" id="Coils"/>
    </source>
</evidence>
<feature type="coiled-coil region" evidence="11">
    <location>
        <begin position="14"/>
        <end position="52"/>
    </location>
</feature>
<evidence type="ECO:0000313" key="12">
    <source>
        <dbReference type="EMBL" id="HJA79429.1"/>
    </source>
</evidence>
<evidence type="ECO:0000256" key="3">
    <source>
        <dbReference type="ARBA" id="ARBA00020392"/>
    </source>
</evidence>
<evidence type="ECO:0000256" key="7">
    <source>
        <dbReference type="ARBA" id="ARBA00022795"/>
    </source>
</evidence>
<keyword evidence="5" id="KW-1003">Cell membrane</keyword>
<dbReference type="InterPro" id="IPR053716">
    <property type="entry name" value="Flag_assembly_chemotaxis_eff"/>
</dbReference>
<keyword evidence="6" id="KW-0145">Chemotaxis</keyword>
<evidence type="ECO:0000256" key="10">
    <source>
        <dbReference type="ARBA" id="ARBA00023225"/>
    </source>
</evidence>
<dbReference type="GO" id="GO:0071973">
    <property type="term" value="P:bacterial-type flagellum-dependent cell motility"/>
    <property type="evidence" value="ECO:0007669"/>
    <property type="project" value="InterPro"/>
</dbReference>
<gene>
    <name evidence="12" type="primary">fliJ</name>
    <name evidence="12" type="ORF">H9784_07690</name>
</gene>
<sequence>MPFRFSMQKVLDYREQLEEEAKVRLAKAEQQRNETRERLDMIRRDLMEQEERLYARPPSGAGERWLLEHFVRGLKADMAATAVQLRAAEGMVEESRRILAARAMDRKILDKLRDRQKEHYMHDERMKEQRFNDEIATLRYKAPTF</sequence>
<evidence type="ECO:0000256" key="4">
    <source>
        <dbReference type="ARBA" id="ARBA00022448"/>
    </source>
</evidence>